<dbReference type="AlphaFoldDB" id="A0A1Q9H1N9"/>
<protein>
    <submittedName>
        <fullName evidence="2">NTPase</fullName>
    </submittedName>
</protein>
<dbReference type="OrthoDB" id="88903at2"/>
<dbReference type="RefSeq" id="WP_075761733.1">
    <property type="nucleotide sequence ID" value="NZ_MJIL01000035.1"/>
</dbReference>
<dbReference type="InterPro" id="IPR027417">
    <property type="entry name" value="P-loop_NTPase"/>
</dbReference>
<organism evidence="2 3">
    <name type="scientific">Photobacterium proteolyticum</name>
    <dbReference type="NCBI Taxonomy" id="1903952"/>
    <lineage>
        <taxon>Bacteria</taxon>
        <taxon>Pseudomonadati</taxon>
        <taxon>Pseudomonadota</taxon>
        <taxon>Gammaproteobacteria</taxon>
        <taxon>Vibrionales</taxon>
        <taxon>Vibrionaceae</taxon>
        <taxon>Photobacterium</taxon>
    </lineage>
</organism>
<dbReference type="InterPro" id="IPR011646">
    <property type="entry name" value="KAP_P-loop"/>
</dbReference>
<evidence type="ECO:0000313" key="2">
    <source>
        <dbReference type="EMBL" id="OLQ81692.1"/>
    </source>
</evidence>
<accession>A0A1Q9H1N9</accession>
<name>A0A1Q9H1N9_9GAMM</name>
<evidence type="ECO:0000313" key="3">
    <source>
        <dbReference type="Proteomes" id="UP000186905"/>
    </source>
</evidence>
<sequence>MKQADQIIELLSDTSFPQVVLLDGAWGSGKTHFINNHLIDRIEQQFQQQVYFFSLYGISSIDDFRDKIISLSLTDQEEASVFAKYFSKAVDGVANNLGERGVGAVLSGAAGAYKYKLYGELDNCVLILDDLERVSDGKLIKNILGECLSLAESKDIKVVFVANEEKLDCKNDIEKVFADKYKFNFTHEEVVAILKGTYESIDDKLANELLLNITSIDSRNIRVLKRAIAKFTRIKSEIEKIDNVILDQALSRVLGDIIRICCAKFEHGFSKEKIIDAIDTRVIRQMTKDTEEVENSEYEKLDNIFSDSFYGVNEKLISYCCDGLYEFDDLKEELNLPIKQTLLDAMKSMWVQNQLTEDEFKNGVELLEGVISTATDINAYEWFSICDTYIYMLDNKIIAPSKYSREELLDMCKNAEISRFTVPVVQDSFDHDFRTHFYDQEVSKLYYAKKDELDILAKENKNSEFSKKFTKSWSNVQNEAHQNLMHTPIYQDIGVDVMKDALLSWSNEDLFQFVRFNKHRYRFNNIQDFFEPEIEALKNISAMLVVLRDELGFGLKVANIGEIHACFVDAYSRMETNLGRKKANVDENAS</sequence>
<dbReference type="Proteomes" id="UP000186905">
    <property type="component" value="Unassembled WGS sequence"/>
</dbReference>
<gene>
    <name evidence="2" type="ORF">BIT28_26750</name>
</gene>
<evidence type="ECO:0000259" key="1">
    <source>
        <dbReference type="Pfam" id="PF07693"/>
    </source>
</evidence>
<dbReference type="Pfam" id="PF07693">
    <property type="entry name" value="KAP_NTPase"/>
    <property type="match status" value="1"/>
</dbReference>
<dbReference type="Gene3D" id="3.40.50.300">
    <property type="entry name" value="P-loop containing nucleotide triphosphate hydrolases"/>
    <property type="match status" value="1"/>
</dbReference>
<feature type="domain" description="KAP NTPase" evidence="1">
    <location>
        <begin position="3"/>
        <end position="55"/>
    </location>
</feature>
<reference evidence="2 3" key="1">
    <citation type="submission" date="2016-09" db="EMBL/GenBank/DDBJ databases">
        <title>Photobacterium proteolyticum sp. nov. a protease producing bacterium isolated from ocean sediments of Laizhou Bay.</title>
        <authorList>
            <person name="Li Y."/>
        </authorList>
    </citation>
    <scope>NUCLEOTIDE SEQUENCE [LARGE SCALE GENOMIC DNA]</scope>
    <source>
        <strain evidence="2 3">13-12</strain>
    </source>
</reference>
<comment type="caution">
    <text evidence="2">The sequence shown here is derived from an EMBL/GenBank/DDBJ whole genome shotgun (WGS) entry which is preliminary data.</text>
</comment>
<proteinExistence type="predicted"/>
<dbReference type="SUPFAM" id="SSF52540">
    <property type="entry name" value="P-loop containing nucleoside triphosphate hydrolases"/>
    <property type="match status" value="1"/>
</dbReference>
<keyword evidence="3" id="KW-1185">Reference proteome</keyword>
<dbReference type="EMBL" id="MJIL01000035">
    <property type="protein sequence ID" value="OLQ81692.1"/>
    <property type="molecule type" value="Genomic_DNA"/>
</dbReference>
<dbReference type="STRING" id="1903952.BIT28_26750"/>